<accession>A0A3P6TW17</accession>
<dbReference type="OrthoDB" id="5876806at2759"/>
<evidence type="ECO:0000256" key="2">
    <source>
        <dbReference type="SAM" id="MobiDB-lite"/>
    </source>
</evidence>
<feature type="coiled-coil region" evidence="1">
    <location>
        <begin position="25"/>
        <end position="77"/>
    </location>
</feature>
<evidence type="ECO:0000313" key="4">
    <source>
        <dbReference type="Proteomes" id="UP000271889"/>
    </source>
</evidence>
<dbReference type="AlphaFoldDB" id="A0A3P6TW17"/>
<gene>
    <name evidence="3" type="ORF">CGOC_LOCUS6634</name>
</gene>
<name>A0A3P6TW17_CYLGO</name>
<evidence type="ECO:0008006" key="5">
    <source>
        <dbReference type="Google" id="ProtNLM"/>
    </source>
</evidence>
<sequence>MKRLGKLQIDIRTIHSAIYHQQATLDYLSQILDNLREKIEEGNRNAQISAQELQGAISNLTTTVEKALENLRNGEQATNIDAINEEGEGAGAKVEEEAPIEDNNMVEKQANEEERNDAAAEPKEEAVSAKEEKKEERAQLGHEARTIQSNQDYIEVLEIEMEDASLSDEVDEAKERQEVEIMEEPVRAEPEREELLIPEEAQLHDEELLVPALELELGQNRQAIADLNLMIEELENQKTCWPRRYHGKIQKSCERNMSCAFCNEIGDHYSDSCTEIPTGRERREVLNMKRRCATCLEYCSGGDLCKKAYDRCSHCHETGHHSALCELPDTSQDIFQRLEQAKESRERHFQRIDQIQMELQDLRQVPLP</sequence>
<keyword evidence="1" id="KW-0175">Coiled coil</keyword>
<evidence type="ECO:0000313" key="3">
    <source>
        <dbReference type="EMBL" id="VDK70568.1"/>
    </source>
</evidence>
<protein>
    <recommendedName>
        <fullName evidence="5">CCHC-type domain-containing protein</fullName>
    </recommendedName>
</protein>
<dbReference type="EMBL" id="UYRV01021934">
    <property type="protein sequence ID" value="VDK70568.1"/>
    <property type="molecule type" value="Genomic_DNA"/>
</dbReference>
<organism evidence="3 4">
    <name type="scientific">Cylicostephanus goldi</name>
    <name type="common">Nematode worm</name>
    <dbReference type="NCBI Taxonomy" id="71465"/>
    <lineage>
        <taxon>Eukaryota</taxon>
        <taxon>Metazoa</taxon>
        <taxon>Ecdysozoa</taxon>
        <taxon>Nematoda</taxon>
        <taxon>Chromadorea</taxon>
        <taxon>Rhabditida</taxon>
        <taxon>Rhabditina</taxon>
        <taxon>Rhabditomorpha</taxon>
        <taxon>Strongyloidea</taxon>
        <taxon>Strongylidae</taxon>
        <taxon>Cylicostephanus</taxon>
    </lineage>
</organism>
<keyword evidence="4" id="KW-1185">Reference proteome</keyword>
<reference evidence="3 4" key="1">
    <citation type="submission" date="2018-11" db="EMBL/GenBank/DDBJ databases">
        <authorList>
            <consortium name="Pathogen Informatics"/>
        </authorList>
    </citation>
    <scope>NUCLEOTIDE SEQUENCE [LARGE SCALE GENOMIC DNA]</scope>
</reference>
<feature type="coiled-coil region" evidence="1">
    <location>
        <begin position="338"/>
        <end position="365"/>
    </location>
</feature>
<dbReference type="Proteomes" id="UP000271889">
    <property type="component" value="Unassembled WGS sequence"/>
</dbReference>
<feature type="region of interest" description="Disordered" evidence="2">
    <location>
        <begin position="110"/>
        <end position="143"/>
    </location>
</feature>
<proteinExistence type="predicted"/>
<evidence type="ECO:0000256" key="1">
    <source>
        <dbReference type="SAM" id="Coils"/>
    </source>
</evidence>